<dbReference type="CDD" id="cd01650">
    <property type="entry name" value="RT_nLTR_like"/>
    <property type="match status" value="1"/>
</dbReference>
<dbReference type="EMBL" id="CAKOGL010000026">
    <property type="protein sequence ID" value="CAH2103281.1"/>
    <property type="molecule type" value="Genomic_DNA"/>
</dbReference>
<dbReference type="PROSITE" id="PS50878">
    <property type="entry name" value="RT_POL"/>
    <property type="match status" value="1"/>
</dbReference>
<dbReference type="Gene3D" id="3.30.70.270">
    <property type="match status" value="1"/>
</dbReference>
<keyword evidence="5" id="KW-1185">Reference proteome</keyword>
<sequence length="1153" mass="136367">MEQQFQIFFDKIKIEMDMQTTTITNSLLQKIEEKLQPIIEENKNLKEKIEVLENKINKLENYKKKNNLLLFRLEETEKSSLDLFNTVKEIMKNDLDILVNDSDIQNIYRIGNRNKDKSRPLLISFTNYWKKVEILKNKKRLKDVYIVEDYPKTVLEKRKLLQEQLKEERAKGKFAFIKYDSYRKRNNPNPVGLRGVDRPLPSNIPTSTQKNKNNINKIQIATINARTLRTEERLIELEEALKDIRWDILGLCEVRRSGEEIKEFKDFIFYWKGDTQGKYGIGFLVKKYLKQYIEEFNGISDRIGILNINLPGFRNSFSILQIYAPTDQAMEKEKDIFYTSLTKTMQNLNKNIIVMGDFNGQIGAKSDKGEFIIGKYGQGKRTDNGQRMINFCFEQNLRVMNTFFLKKQDRKWTWMSPNGKDRNEIDFIITNIPKIFTNVSVVSSLNFNSDHRMVRGTIACKELKLQRRKFHRTNCRHITHISEQNLHELKISLNLIEKQNTVQEKYNILEEALIKINKFKTRDKRDKLGDEARSKLKLRQEMIINRKENRTQIAEISKEISNAIRKHRKTNRLSIIREQINKTGGTKRALKQLKEHSVWIPKTTQKGKDNKITTTTKRRHILQMATDFYKELYANKTKEKLCKTTLEEDPNQEPIPYIMQSEIRRAIQTQKSCKSPGDDMITNELLKLTMEEITQPFKHICNEILETEQIPVQWSSSTIILLYKKGDKSEINNYRPISLMSNLYKVFSKILLHRLTKKLDSNQPKEQAGFRSDFSTIDHIHTVKQIIEKCNEYDRPYYLSFVDYNKAFDSLNHNYIWDSLRNQGVESKFIRIIKNIYVNSTAKVQLEDVGDQFKIQKGVRQGDPLSPKIFNAVLENIFRQLNWETFGIQINGEKLHHLRFADDVILFAEDPITLRTMLQQLTAESKKAGLTMNISKTKLMTNKTEVKIEVDKEEIEYVKEYIYLGQVISVEDLSIKEVERRVNNTWQRYWSLREIMKNKSVPISEKKTVYNTCILPCLTYGCQTWPLTQKIEHKLDVCQRGMERSMLGLRLKDKWKATTIRSITKVADVKVKTRTLKWKWTGHMMRSETGKWTKKVTEWYPRDGKRRRGRQKKRWEDDLPKGWRRTAMDRQKWRELEEAYVARQPDLVTDIKC</sequence>
<evidence type="ECO:0000313" key="5">
    <source>
        <dbReference type="Proteomes" id="UP001153954"/>
    </source>
</evidence>
<dbReference type="GO" id="GO:0003824">
    <property type="term" value="F:catalytic activity"/>
    <property type="evidence" value="ECO:0007669"/>
    <property type="project" value="InterPro"/>
</dbReference>
<dbReference type="PANTHER" id="PTHR47027">
    <property type="entry name" value="REVERSE TRANSCRIPTASE DOMAIN-CONTAINING PROTEIN"/>
    <property type="match status" value="1"/>
</dbReference>
<dbReference type="InterPro" id="IPR043128">
    <property type="entry name" value="Rev_trsase/Diguanyl_cyclase"/>
</dbReference>
<comment type="caution">
    <text evidence="4">The sequence shown here is derived from an EMBL/GenBank/DDBJ whole genome shotgun (WGS) entry which is preliminary data.</text>
</comment>
<dbReference type="PANTHER" id="PTHR47027:SF20">
    <property type="entry name" value="REVERSE TRANSCRIPTASE-LIKE PROTEIN WITH RNA-DIRECTED DNA POLYMERASE DOMAIN"/>
    <property type="match status" value="1"/>
</dbReference>
<proteinExistence type="predicted"/>
<evidence type="ECO:0000259" key="3">
    <source>
        <dbReference type="PROSITE" id="PS50878"/>
    </source>
</evidence>
<dbReference type="Gene3D" id="3.30.70.1820">
    <property type="entry name" value="L1 transposable element, RRM domain"/>
    <property type="match status" value="1"/>
</dbReference>
<gene>
    <name evidence="4" type="ORF">EEDITHA_LOCUS17817</name>
</gene>
<evidence type="ECO:0000256" key="1">
    <source>
        <dbReference type="SAM" id="Coils"/>
    </source>
</evidence>
<dbReference type="Pfam" id="PF00078">
    <property type="entry name" value="RVT_1"/>
    <property type="match status" value="1"/>
</dbReference>
<feature type="region of interest" description="Disordered" evidence="2">
    <location>
        <begin position="188"/>
        <end position="209"/>
    </location>
</feature>
<reference evidence="4" key="1">
    <citation type="submission" date="2022-03" db="EMBL/GenBank/DDBJ databases">
        <authorList>
            <person name="Tunstrom K."/>
        </authorList>
    </citation>
    <scope>NUCLEOTIDE SEQUENCE</scope>
</reference>
<dbReference type="GO" id="GO:0071897">
    <property type="term" value="P:DNA biosynthetic process"/>
    <property type="evidence" value="ECO:0007669"/>
    <property type="project" value="UniProtKB-ARBA"/>
</dbReference>
<dbReference type="Pfam" id="PF03372">
    <property type="entry name" value="Exo_endo_phos"/>
    <property type="match status" value="1"/>
</dbReference>
<dbReference type="SUPFAM" id="SSF56672">
    <property type="entry name" value="DNA/RNA polymerases"/>
    <property type="match status" value="1"/>
</dbReference>
<dbReference type="AlphaFoldDB" id="A0AAU9UZD2"/>
<protein>
    <recommendedName>
        <fullName evidence="3">Reverse transcriptase domain-containing protein</fullName>
    </recommendedName>
</protein>
<evidence type="ECO:0000313" key="4">
    <source>
        <dbReference type="EMBL" id="CAH2103281.1"/>
    </source>
</evidence>
<dbReference type="InterPro" id="IPR000477">
    <property type="entry name" value="RT_dom"/>
</dbReference>
<dbReference type="InterPro" id="IPR036691">
    <property type="entry name" value="Endo/exonu/phosph_ase_sf"/>
</dbReference>
<accession>A0AAU9UZD2</accession>
<dbReference type="Proteomes" id="UP001153954">
    <property type="component" value="Unassembled WGS sequence"/>
</dbReference>
<feature type="coiled-coil region" evidence="1">
    <location>
        <begin position="28"/>
        <end position="79"/>
    </location>
</feature>
<feature type="domain" description="Reverse transcriptase" evidence="3">
    <location>
        <begin position="703"/>
        <end position="968"/>
    </location>
</feature>
<dbReference type="InterPro" id="IPR005135">
    <property type="entry name" value="Endo/exonuclease/phosphatase"/>
</dbReference>
<dbReference type="Gene3D" id="3.60.10.10">
    <property type="entry name" value="Endonuclease/exonuclease/phosphatase"/>
    <property type="match status" value="1"/>
</dbReference>
<evidence type="ECO:0000256" key="2">
    <source>
        <dbReference type="SAM" id="MobiDB-lite"/>
    </source>
</evidence>
<name>A0AAU9UZD2_EUPED</name>
<dbReference type="SUPFAM" id="SSF56219">
    <property type="entry name" value="DNase I-like"/>
    <property type="match status" value="1"/>
</dbReference>
<dbReference type="InterPro" id="IPR043502">
    <property type="entry name" value="DNA/RNA_pol_sf"/>
</dbReference>
<keyword evidence="1" id="KW-0175">Coiled coil</keyword>
<dbReference type="CDD" id="cd09076">
    <property type="entry name" value="L1-EN"/>
    <property type="match status" value="1"/>
</dbReference>
<organism evidence="4 5">
    <name type="scientific">Euphydryas editha</name>
    <name type="common">Edith's checkerspot</name>
    <dbReference type="NCBI Taxonomy" id="104508"/>
    <lineage>
        <taxon>Eukaryota</taxon>
        <taxon>Metazoa</taxon>
        <taxon>Ecdysozoa</taxon>
        <taxon>Arthropoda</taxon>
        <taxon>Hexapoda</taxon>
        <taxon>Insecta</taxon>
        <taxon>Pterygota</taxon>
        <taxon>Neoptera</taxon>
        <taxon>Endopterygota</taxon>
        <taxon>Lepidoptera</taxon>
        <taxon>Glossata</taxon>
        <taxon>Ditrysia</taxon>
        <taxon>Papilionoidea</taxon>
        <taxon>Nymphalidae</taxon>
        <taxon>Nymphalinae</taxon>
        <taxon>Euphydryas</taxon>
    </lineage>
</organism>